<gene>
    <name evidence="1" type="primary">ORF55290</name>
</gene>
<dbReference type="GO" id="GO:0005737">
    <property type="term" value="C:cytoplasm"/>
    <property type="evidence" value="ECO:0007669"/>
    <property type="project" value="TreeGrafter"/>
</dbReference>
<reference evidence="1" key="1">
    <citation type="submission" date="2014-12" db="EMBL/GenBank/DDBJ databases">
        <title>Insight into the proteome of Arion vulgaris.</title>
        <authorList>
            <person name="Aradska J."/>
            <person name="Bulat T."/>
            <person name="Smidak R."/>
            <person name="Sarate P."/>
            <person name="Gangsoo J."/>
            <person name="Sialana F."/>
            <person name="Bilban M."/>
            <person name="Lubec G."/>
        </authorList>
    </citation>
    <scope>NUCLEOTIDE SEQUENCE</scope>
    <source>
        <tissue evidence="1">Skin</tissue>
    </source>
</reference>
<dbReference type="GO" id="GO:0008017">
    <property type="term" value="F:microtubule binding"/>
    <property type="evidence" value="ECO:0007669"/>
    <property type="project" value="InterPro"/>
</dbReference>
<evidence type="ECO:0008006" key="2">
    <source>
        <dbReference type="Google" id="ProtNLM"/>
    </source>
</evidence>
<dbReference type="GO" id="GO:0005634">
    <property type="term" value="C:nucleus"/>
    <property type="evidence" value="ECO:0007669"/>
    <property type="project" value="TreeGrafter"/>
</dbReference>
<evidence type="ECO:0000313" key="1">
    <source>
        <dbReference type="EMBL" id="CEK65514.1"/>
    </source>
</evidence>
<proteinExistence type="predicted"/>
<dbReference type="PANTHER" id="PTHR15510">
    <property type="entry name" value="SPERM-ASSOCIATED ANTIGEN 8"/>
    <property type="match status" value="1"/>
</dbReference>
<organism evidence="1">
    <name type="scientific">Arion vulgaris</name>
    <dbReference type="NCBI Taxonomy" id="1028688"/>
    <lineage>
        <taxon>Eukaryota</taxon>
        <taxon>Metazoa</taxon>
        <taxon>Spiralia</taxon>
        <taxon>Lophotrochozoa</taxon>
        <taxon>Mollusca</taxon>
        <taxon>Gastropoda</taxon>
        <taxon>Heterobranchia</taxon>
        <taxon>Euthyneura</taxon>
        <taxon>Panpulmonata</taxon>
        <taxon>Eupulmonata</taxon>
        <taxon>Stylommatophora</taxon>
        <taxon>Helicina</taxon>
        <taxon>Arionoidea</taxon>
        <taxon>Arionidae</taxon>
        <taxon>Arion</taxon>
    </lineage>
</organism>
<dbReference type="GO" id="GO:0045944">
    <property type="term" value="P:positive regulation of transcription by RNA polymerase II"/>
    <property type="evidence" value="ECO:0007669"/>
    <property type="project" value="TreeGrafter"/>
</dbReference>
<dbReference type="Pfam" id="PF22584">
    <property type="entry name" value="CFAP143"/>
    <property type="match status" value="1"/>
</dbReference>
<dbReference type="EMBL" id="HACG01018649">
    <property type="protein sequence ID" value="CEK65514.1"/>
    <property type="molecule type" value="Transcribed_RNA"/>
</dbReference>
<protein>
    <recommendedName>
        <fullName evidence="2">Sperm-associated antigen 8</fullName>
    </recommendedName>
</protein>
<sequence length="243" mass="28150">FTTFIGIQNTRINISQVAYKSHRTLLHISMTANNFRVGARPTGDGRNDIRVGNSAGRCLLENWVEERANIDRDPPIEREYSMNEMATLLRSGHRGLLTIDDKAKAENLTTVRAAYTPPNVDKTRHVGIRKELMEQAFIKAVSEEMLQEKMRQEAEERAKPMLTTFMQDYTRDFPQRKPETTKDHDYVSEQPVTFWSEHKDKVHGVTQTKTGDSAFRRNDAFSKPIGEYWDEPKPIELDRYPMM</sequence>
<feature type="non-terminal residue" evidence="1">
    <location>
        <position position="1"/>
    </location>
</feature>
<dbReference type="PANTHER" id="PTHR15510:SF5">
    <property type="entry name" value="SPERM-ASSOCIATED ANTIGEN 8"/>
    <property type="match status" value="1"/>
</dbReference>
<dbReference type="InterPro" id="IPR026124">
    <property type="entry name" value="Sperm-assoc_Ag8"/>
</dbReference>
<name>A0A0B6ZA99_9EUPU</name>
<dbReference type="AlphaFoldDB" id="A0A0B6ZA99"/>
<accession>A0A0B6ZA99</accession>